<reference evidence="2 3" key="1">
    <citation type="submission" date="2019-12" db="EMBL/GenBank/DDBJ databases">
        <title>Whole genome shotgun sequence of Streptomyces libani subsp. libani NBRC 13452.</title>
        <authorList>
            <person name="Ichikawa N."/>
            <person name="Kimura A."/>
            <person name="Kitahashi Y."/>
            <person name="Komaki H."/>
            <person name="Tamura T."/>
        </authorList>
    </citation>
    <scope>NUCLEOTIDE SEQUENCE [LARGE SCALE GENOMIC DNA]</scope>
    <source>
        <strain evidence="2 3">NBRC 13452</strain>
    </source>
</reference>
<evidence type="ECO:0000259" key="1">
    <source>
        <dbReference type="Pfam" id="PF07179"/>
    </source>
</evidence>
<comment type="caution">
    <text evidence="2">The sequence shown here is derived from an EMBL/GenBank/DDBJ whole genome shotgun (WGS) entry which is preliminary data.</text>
</comment>
<accession>A0A640TKT8</accession>
<evidence type="ECO:0000313" key="3">
    <source>
        <dbReference type="Proteomes" id="UP000429552"/>
    </source>
</evidence>
<organism evidence="2 3">
    <name type="scientific">Streptomyces nigrescens</name>
    <dbReference type="NCBI Taxonomy" id="1920"/>
    <lineage>
        <taxon>Bacteria</taxon>
        <taxon>Bacillati</taxon>
        <taxon>Actinomycetota</taxon>
        <taxon>Actinomycetes</taxon>
        <taxon>Kitasatosporales</taxon>
        <taxon>Streptomycetaceae</taxon>
        <taxon>Streptomyces</taxon>
    </lineage>
</organism>
<name>A0A640TKT8_STRNI</name>
<gene>
    <name evidence="2" type="ORF">Sliba_46520</name>
</gene>
<sequence length="123" mass="12575">MGEFRRTPVLIPLINDSLMSAELSGIRWLYAFSDEQELARFAASRGAAPETELSYARAVGARLLDVVIPAIEGPAGVVLDAGSEQGMVFPPVSGIVPDSAAIDLIEPGQADSGPGAPVAGGAA</sequence>
<dbReference type="Proteomes" id="UP000429552">
    <property type="component" value="Unassembled WGS sequence"/>
</dbReference>
<dbReference type="EMBL" id="BLIP01000001">
    <property type="protein sequence ID" value="GFE24199.1"/>
    <property type="molecule type" value="Genomic_DNA"/>
</dbReference>
<dbReference type="Pfam" id="PF07179">
    <property type="entry name" value="SseB"/>
    <property type="match status" value="1"/>
</dbReference>
<proteinExistence type="predicted"/>
<protein>
    <recommendedName>
        <fullName evidence="1">SseB protein N-terminal domain-containing protein</fullName>
    </recommendedName>
</protein>
<evidence type="ECO:0000313" key="2">
    <source>
        <dbReference type="EMBL" id="GFE24199.1"/>
    </source>
</evidence>
<feature type="domain" description="SseB protein N-terminal" evidence="1">
    <location>
        <begin position="24"/>
        <end position="91"/>
    </location>
</feature>
<dbReference type="InterPro" id="IPR009839">
    <property type="entry name" value="SseB_N"/>
</dbReference>
<dbReference type="AlphaFoldDB" id="A0A640TKT8"/>